<dbReference type="InterPro" id="IPR041431">
    <property type="entry name" value="Mvd1_C"/>
</dbReference>
<evidence type="ECO:0000256" key="5">
    <source>
        <dbReference type="ARBA" id="ARBA00022840"/>
    </source>
</evidence>
<dbReference type="NCBIfam" id="TIGR01240">
    <property type="entry name" value="mevDPdecarb"/>
    <property type="match status" value="1"/>
</dbReference>
<sequence length="348" mass="38432">MTRSSDITATVEWESPSNLAIVKYWGKQRVQEPLNPSISFSLKNAVTRTKVSAQPAETAGFTFTLDGVKKESFNDKVEIFLEKTRPYLPFIRKHHLTIESTNTFPHSSGIASSASSMSALALCLTELHNISLGKETPLPDPVMVSGLARLGSGSACRSVFGGWTLWGKYAGMKESTDMYAMPVNDLEIADDFKNIQDAILLIDPERKKVSSSAGHGLMDQHPFKEARIEQAHQHTEKLLEILKSGHWSQFFEIAENEALTLHGLMMNSSPSYTLLHPRSLEAIAKIREAREIDGLTVGFSMDAGPNIHLLYPRWEEAKVRPWIEQALAPLCAGGQVLYDQLGGGPAKL</sequence>
<dbReference type="InterPro" id="IPR014721">
    <property type="entry name" value="Ribsml_uS5_D2-typ_fold_subgr"/>
</dbReference>
<evidence type="ECO:0000256" key="4">
    <source>
        <dbReference type="ARBA" id="ARBA00022741"/>
    </source>
</evidence>
<gene>
    <name evidence="10" type="ORF">JCM15548_13977</name>
</gene>
<evidence type="ECO:0000256" key="1">
    <source>
        <dbReference type="ARBA" id="ARBA00008831"/>
    </source>
</evidence>
<name>A0A0E9M350_9BACT</name>
<keyword evidence="6" id="KW-0443">Lipid metabolism</keyword>
<organism evidence="10 11">
    <name type="scientific">Geofilum rubicundum JCM 15548</name>
    <dbReference type="NCBI Taxonomy" id="1236989"/>
    <lineage>
        <taxon>Bacteria</taxon>
        <taxon>Pseudomonadati</taxon>
        <taxon>Bacteroidota</taxon>
        <taxon>Bacteroidia</taxon>
        <taxon>Marinilabiliales</taxon>
        <taxon>Marinilabiliaceae</taxon>
        <taxon>Geofilum</taxon>
    </lineage>
</organism>
<keyword evidence="4" id="KW-0547">Nucleotide-binding</keyword>
<dbReference type="AlphaFoldDB" id="A0A0E9M350"/>
<dbReference type="InterPro" id="IPR005935">
    <property type="entry name" value="Mev_decarb"/>
</dbReference>
<evidence type="ECO:0000256" key="3">
    <source>
        <dbReference type="ARBA" id="ARBA00022516"/>
    </source>
</evidence>
<dbReference type="GO" id="GO:0004163">
    <property type="term" value="F:diphosphomevalonate decarboxylase activity"/>
    <property type="evidence" value="ECO:0007669"/>
    <property type="project" value="UniProtKB-EC"/>
</dbReference>
<comment type="caution">
    <text evidence="10">The sequence shown here is derived from an EMBL/GenBank/DDBJ whole genome shotgun (WGS) entry which is preliminary data.</text>
</comment>
<evidence type="ECO:0000256" key="2">
    <source>
        <dbReference type="ARBA" id="ARBA00012296"/>
    </source>
</evidence>
<dbReference type="GO" id="GO:0019287">
    <property type="term" value="P:isopentenyl diphosphate biosynthetic process, mevalonate pathway"/>
    <property type="evidence" value="ECO:0007669"/>
    <property type="project" value="InterPro"/>
</dbReference>
<evidence type="ECO:0000256" key="7">
    <source>
        <dbReference type="ARBA" id="ARBA00023239"/>
    </source>
</evidence>
<dbReference type="Proteomes" id="UP000032900">
    <property type="component" value="Unassembled WGS sequence"/>
</dbReference>
<dbReference type="EMBL" id="BAZW01000053">
    <property type="protein sequence ID" value="GAO31600.1"/>
    <property type="molecule type" value="Genomic_DNA"/>
</dbReference>
<dbReference type="EC" id="4.1.1.33" evidence="2"/>
<dbReference type="SUPFAM" id="SSF54211">
    <property type="entry name" value="Ribosomal protein S5 domain 2-like"/>
    <property type="match status" value="1"/>
</dbReference>
<protein>
    <recommendedName>
        <fullName evidence="2">diphosphomevalonate decarboxylase</fullName>
        <ecNumber evidence="2">4.1.1.33</ecNumber>
    </recommendedName>
</protein>
<dbReference type="PIRSF" id="PIRSF015950">
    <property type="entry name" value="Mev_P_decrbx"/>
    <property type="match status" value="1"/>
</dbReference>
<dbReference type="STRING" id="1236989.JCM15548_13977"/>
<reference evidence="10 11" key="1">
    <citation type="journal article" date="2015" name="Microbes Environ.">
        <title>Distribution and evolution of nitrogen fixation genes in the phylum bacteroidetes.</title>
        <authorList>
            <person name="Inoue J."/>
            <person name="Oshima K."/>
            <person name="Suda W."/>
            <person name="Sakamoto M."/>
            <person name="Iino T."/>
            <person name="Noda S."/>
            <person name="Hongoh Y."/>
            <person name="Hattori M."/>
            <person name="Ohkuma M."/>
        </authorList>
    </citation>
    <scope>NUCLEOTIDE SEQUENCE [LARGE SCALE GENOMIC DNA]</scope>
    <source>
        <strain evidence="10">JCM 15548</strain>
    </source>
</reference>
<evidence type="ECO:0000259" key="9">
    <source>
        <dbReference type="Pfam" id="PF22700"/>
    </source>
</evidence>
<dbReference type="OrthoDB" id="5498344at2"/>
<keyword evidence="11" id="KW-1185">Reference proteome</keyword>
<keyword evidence="7" id="KW-0456">Lyase</keyword>
<dbReference type="InterPro" id="IPR053859">
    <property type="entry name" value="MVD-like_N"/>
</dbReference>
<dbReference type="GO" id="GO:0005524">
    <property type="term" value="F:ATP binding"/>
    <property type="evidence" value="ECO:0007669"/>
    <property type="project" value="UniProtKB-KW"/>
</dbReference>
<dbReference type="Pfam" id="PF18376">
    <property type="entry name" value="MDD_C"/>
    <property type="match status" value="1"/>
</dbReference>
<comment type="similarity">
    <text evidence="1">Belongs to the diphosphomevalonate decarboxylase family.</text>
</comment>
<dbReference type="Gene3D" id="3.30.70.890">
    <property type="entry name" value="GHMP kinase, C-terminal domain"/>
    <property type="match status" value="1"/>
</dbReference>
<keyword evidence="5" id="KW-0067">ATP-binding</keyword>
<dbReference type="Gene3D" id="3.30.230.10">
    <property type="match status" value="1"/>
</dbReference>
<evidence type="ECO:0000259" key="8">
    <source>
        <dbReference type="Pfam" id="PF18376"/>
    </source>
</evidence>
<keyword evidence="3" id="KW-0444">Lipid biosynthesis</keyword>
<dbReference type="InterPro" id="IPR020568">
    <property type="entry name" value="Ribosomal_Su5_D2-typ_SF"/>
</dbReference>
<dbReference type="Pfam" id="PF22700">
    <property type="entry name" value="MVD-like_N"/>
    <property type="match status" value="1"/>
</dbReference>
<dbReference type="InterPro" id="IPR029765">
    <property type="entry name" value="Mev_diP_decarb"/>
</dbReference>
<feature type="domain" description="Diphosphomevalonate decarboxylase-like N-terminal" evidence="9">
    <location>
        <begin position="16"/>
        <end position="171"/>
    </location>
</feature>
<feature type="domain" description="Mvd1 C-terminal" evidence="8">
    <location>
        <begin position="199"/>
        <end position="327"/>
    </location>
</feature>
<proteinExistence type="inferred from homology"/>
<accession>A0A0E9M350</accession>
<dbReference type="GO" id="GO:0005829">
    <property type="term" value="C:cytosol"/>
    <property type="evidence" value="ECO:0007669"/>
    <property type="project" value="InterPro"/>
</dbReference>
<dbReference type="PANTHER" id="PTHR10977">
    <property type="entry name" value="DIPHOSPHOMEVALONATE DECARBOXYLASE"/>
    <property type="match status" value="1"/>
</dbReference>
<evidence type="ECO:0000256" key="6">
    <source>
        <dbReference type="ARBA" id="ARBA00023098"/>
    </source>
</evidence>
<evidence type="ECO:0000313" key="11">
    <source>
        <dbReference type="Proteomes" id="UP000032900"/>
    </source>
</evidence>
<dbReference type="InterPro" id="IPR036554">
    <property type="entry name" value="GHMP_kinase_C_sf"/>
</dbReference>
<evidence type="ECO:0000313" key="10">
    <source>
        <dbReference type="EMBL" id="GAO31600.1"/>
    </source>
</evidence>
<dbReference type="RefSeq" id="WP_062127801.1">
    <property type="nucleotide sequence ID" value="NZ_BAZW01000053.1"/>
</dbReference>
<dbReference type="SUPFAM" id="SSF55060">
    <property type="entry name" value="GHMP Kinase, C-terminal domain"/>
    <property type="match status" value="1"/>
</dbReference>
<dbReference type="PANTHER" id="PTHR10977:SF3">
    <property type="entry name" value="DIPHOSPHOMEVALONATE DECARBOXYLASE"/>
    <property type="match status" value="1"/>
</dbReference>